<keyword evidence="3" id="KW-1185">Reference proteome</keyword>
<evidence type="ECO:0000313" key="3">
    <source>
        <dbReference type="Proteomes" id="UP000316426"/>
    </source>
</evidence>
<protein>
    <submittedName>
        <fullName evidence="2">Uncharacterized protein</fullName>
    </submittedName>
</protein>
<reference evidence="2 3" key="1">
    <citation type="submission" date="2019-02" db="EMBL/GenBank/DDBJ databases">
        <title>Deep-cultivation of Planctomycetes and their phenomic and genomic characterization uncovers novel biology.</title>
        <authorList>
            <person name="Wiegand S."/>
            <person name="Jogler M."/>
            <person name="Boedeker C."/>
            <person name="Pinto D."/>
            <person name="Vollmers J."/>
            <person name="Rivas-Marin E."/>
            <person name="Kohn T."/>
            <person name="Peeters S.H."/>
            <person name="Heuer A."/>
            <person name="Rast P."/>
            <person name="Oberbeckmann S."/>
            <person name="Bunk B."/>
            <person name="Jeske O."/>
            <person name="Meyerdierks A."/>
            <person name="Storesund J.E."/>
            <person name="Kallscheuer N."/>
            <person name="Luecker S."/>
            <person name="Lage O.M."/>
            <person name="Pohl T."/>
            <person name="Merkel B.J."/>
            <person name="Hornburger P."/>
            <person name="Mueller R.-W."/>
            <person name="Bruemmer F."/>
            <person name="Labrenz M."/>
            <person name="Spormann A.M."/>
            <person name="Op den Camp H."/>
            <person name="Overmann J."/>
            <person name="Amann R."/>
            <person name="Jetten M.S.M."/>
            <person name="Mascher T."/>
            <person name="Medema M.H."/>
            <person name="Devos D.P."/>
            <person name="Kaster A.-K."/>
            <person name="Ovreas L."/>
            <person name="Rohde M."/>
            <person name="Galperin M.Y."/>
            <person name="Jogler C."/>
        </authorList>
    </citation>
    <scope>NUCLEOTIDE SEQUENCE [LARGE SCALE GENOMIC DNA]</scope>
    <source>
        <strain evidence="2 3">Spa11</strain>
    </source>
</reference>
<name>A0A518KEK1_9BACT</name>
<accession>A0A518KEK1</accession>
<organism evidence="2 3">
    <name type="scientific">Botrimarina mediterranea</name>
    <dbReference type="NCBI Taxonomy" id="2528022"/>
    <lineage>
        <taxon>Bacteria</taxon>
        <taxon>Pseudomonadati</taxon>
        <taxon>Planctomycetota</taxon>
        <taxon>Planctomycetia</taxon>
        <taxon>Pirellulales</taxon>
        <taxon>Lacipirellulaceae</taxon>
        <taxon>Botrimarina</taxon>
    </lineage>
</organism>
<dbReference type="KEGG" id="bmei:Spa11_44340"/>
<evidence type="ECO:0000313" key="2">
    <source>
        <dbReference type="EMBL" id="QDV76209.1"/>
    </source>
</evidence>
<proteinExistence type="predicted"/>
<sequence>MERPSAFPHAAFRPPQSRPDRGRPAMPRLSILLLLFGLAPALTTGSAYGQFASAEPAAAAAPATGPSGEFAPGVETVIPPSLDPAETITRHDMVEIATDKSLEWDPKLTAGAKLLEQATDARFPRDLWALEFGFKPLRMMRFEDPSTESGQRLVWYLVYRVKNTGAALRPTMDEADGEFTATKVDSGPIRFVPHFVLQGHDVGPDGGKIYRAYLDQALPEAVAAIAQREAPQGQELFTTTTMPLKPLAVGESRWGVAMWSDLDPEIDFFSIYVRGLTNAYDWTDPEGAYQVGDPPGKGREFVRKSLQLNFWRPGDRFLQHESEVRYGVAPGKAGLYGVEEGVDYRWVYR</sequence>
<dbReference type="AlphaFoldDB" id="A0A518KEK1"/>
<gene>
    <name evidence="2" type="ORF">Spa11_44340</name>
</gene>
<dbReference type="Proteomes" id="UP000316426">
    <property type="component" value="Chromosome"/>
</dbReference>
<dbReference type="EMBL" id="CP036349">
    <property type="protein sequence ID" value="QDV76209.1"/>
    <property type="molecule type" value="Genomic_DNA"/>
</dbReference>
<feature type="region of interest" description="Disordered" evidence="1">
    <location>
        <begin position="1"/>
        <end position="24"/>
    </location>
</feature>
<evidence type="ECO:0000256" key="1">
    <source>
        <dbReference type="SAM" id="MobiDB-lite"/>
    </source>
</evidence>